<gene>
    <name evidence="5" type="ORF">BRCON_1797</name>
</gene>
<organism evidence="5 6">
    <name type="scientific">Sumerlaea chitinivorans</name>
    <dbReference type="NCBI Taxonomy" id="2250252"/>
    <lineage>
        <taxon>Bacteria</taxon>
        <taxon>Candidatus Sumerlaeota</taxon>
        <taxon>Candidatus Sumerlaeia</taxon>
        <taxon>Candidatus Sumerlaeales</taxon>
        <taxon>Candidatus Sumerlaeaceae</taxon>
        <taxon>Candidatus Sumerlaea</taxon>
    </lineage>
</organism>
<evidence type="ECO:0000256" key="2">
    <source>
        <dbReference type="ARBA" id="ARBA00023125"/>
    </source>
</evidence>
<evidence type="ECO:0000259" key="4">
    <source>
        <dbReference type="PROSITE" id="PS50995"/>
    </source>
</evidence>
<dbReference type="EMBL" id="CP030759">
    <property type="protein sequence ID" value="AXA36574.1"/>
    <property type="molecule type" value="Genomic_DNA"/>
</dbReference>
<evidence type="ECO:0000256" key="1">
    <source>
        <dbReference type="ARBA" id="ARBA00023015"/>
    </source>
</evidence>
<dbReference type="SUPFAM" id="SSF46785">
    <property type="entry name" value="Winged helix' DNA-binding domain"/>
    <property type="match status" value="1"/>
</dbReference>
<dbReference type="InterPro" id="IPR039422">
    <property type="entry name" value="MarR/SlyA-like"/>
</dbReference>
<feature type="domain" description="HTH marR-type" evidence="4">
    <location>
        <begin position="9"/>
        <end position="143"/>
    </location>
</feature>
<accession>A0A2Z4Y5X5</accession>
<protein>
    <recommendedName>
        <fullName evidence="4">HTH marR-type domain-containing protein</fullName>
    </recommendedName>
</protein>
<dbReference type="InterPro" id="IPR023187">
    <property type="entry name" value="Tscrpt_reg_MarR-type_CS"/>
</dbReference>
<name>A0A2Z4Y5X5_SUMC1</name>
<dbReference type="InterPro" id="IPR036388">
    <property type="entry name" value="WH-like_DNA-bd_sf"/>
</dbReference>
<dbReference type="Pfam" id="PF12802">
    <property type="entry name" value="MarR_2"/>
    <property type="match status" value="1"/>
</dbReference>
<proteinExistence type="predicted"/>
<dbReference type="PROSITE" id="PS50995">
    <property type="entry name" value="HTH_MARR_2"/>
    <property type="match status" value="1"/>
</dbReference>
<dbReference type="InterPro" id="IPR036390">
    <property type="entry name" value="WH_DNA-bd_sf"/>
</dbReference>
<dbReference type="GO" id="GO:0006950">
    <property type="term" value="P:response to stress"/>
    <property type="evidence" value="ECO:0007669"/>
    <property type="project" value="TreeGrafter"/>
</dbReference>
<evidence type="ECO:0000256" key="3">
    <source>
        <dbReference type="ARBA" id="ARBA00023163"/>
    </source>
</evidence>
<dbReference type="AlphaFoldDB" id="A0A2Z4Y5X5"/>
<dbReference type="KEGG" id="schv:BRCON_1797"/>
<dbReference type="PROSITE" id="PS01117">
    <property type="entry name" value="HTH_MARR_1"/>
    <property type="match status" value="1"/>
</dbReference>
<keyword evidence="3" id="KW-0804">Transcription</keyword>
<evidence type="ECO:0000313" key="5">
    <source>
        <dbReference type="EMBL" id="AXA36574.1"/>
    </source>
</evidence>
<keyword evidence="2" id="KW-0238">DNA-binding</keyword>
<dbReference type="Gene3D" id="1.10.10.10">
    <property type="entry name" value="Winged helix-like DNA-binding domain superfamily/Winged helix DNA-binding domain"/>
    <property type="match status" value="1"/>
</dbReference>
<keyword evidence="1" id="KW-0805">Transcription regulation</keyword>
<dbReference type="PANTHER" id="PTHR33164">
    <property type="entry name" value="TRANSCRIPTIONAL REGULATOR, MARR FAMILY"/>
    <property type="match status" value="1"/>
</dbReference>
<dbReference type="GO" id="GO:0003700">
    <property type="term" value="F:DNA-binding transcription factor activity"/>
    <property type="evidence" value="ECO:0007669"/>
    <property type="project" value="InterPro"/>
</dbReference>
<evidence type="ECO:0000313" key="6">
    <source>
        <dbReference type="Proteomes" id="UP000262583"/>
    </source>
</evidence>
<dbReference type="Proteomes" id="UP000262583">
    <property type="component" value="Chromosome"/>
</dbReference>
<sequence length="176" mass="19845">MQAMSEMPKPEVLEAIAALQRLAELFIERRERLARSVGLTVEQWRVLQEIGGEGFMPSLFARERQCSPAAVSKTIRQLLDKGAIAVEVSAHDGRQRSYRLTPTGRALLARLNRARQRAIRAVWQDLPPGQLKQFSEFSGELARRLEAYSAQEMQAERLTNARRAAPNGHALRSRKA</sequence>
<dbReference type="SMART" id="SM00347">
    <property type="entry name" value="HTH_MARR"/>
    <property type="match status" value="1"/>
</dbReference>
<dbReference type="PANTHER" id="PTHR33164:SF43">
    <property type="entry name" value="HTH-TYPE TRANSCRIPTIONAL REPRESSOR YETL"/>
    <property type="match status" value="1"/>
</dbReference>
<dbReference type="InterPro" id="IPR000835">
    <property type="entry name" value="HTH_MarR-typ"/>
</dbReference>
<dbReference type="GO" id="GO:0003677">
    <property type="term" value="F:DNA binding"/>
    <property type="evidence" value="ECO:0007669"/>
    <property type="project" value="UniProtKB-KW"/>
</dbReference>
<reference evidence="5 6" key="1">
    <citation type="submission" date="2018-05" db="EMBL/GenBank/DDBJ databases">
        <title>A metagenomic window into the 2 km-deep terrestrial subsurface aquifer revealed taxonomically and functionally diverse microbial community comprising novel uncultured bacterial lineages.</title>
        <authorList>
            <person name="Kadnikov V.V."/>
            <person name="Mardanov A.V."/>
            <person name="Beletsky A.V."/>
            <person name="Banks D."/>
            <person name="Pimenov N.V."/>
            <person name="Frank Y.A."/>
            <person name="Karnachuk O.V."/>
            <person name="Ravin N.V."/>
        </authorList>
    </citation>
    <scope>NUCLEOTIDE SEQUENCE [LARGE SCALE GENOMIC DNA]</scope>
    <source>
        <strain evidence="5">BY</strain>
    </source>
</reference>